<keyword evidence="2" id="KW-1185">Reference proteome</keyword>
<sequence>MSELMRAQHSRTNSSNEPSQYAFQNWDGKRIELFADKSKIYRSLVTMAKNDNAFDTTLEKKAVSFLAQIRPTFGEESDRFILDLTPSIDGSLNNFVTSIVVLLSSANQAVIAATMKMLDHLHINSTSQIHLKLVHAALIPRLLSSLNPLSLSFVDGAELHTLLISVISLSVWFATQAGLVSLKINDRHEQQTVHTTVLEHVLVPSEDYIRHLCTNRTLIVDRSLSDDLMFFLSQIILICPHFHPTLTFVVGLPVFFTIPSVLSIFEDNLAIWRLFFELSRAEKEWSTNDGKPSRTGQFVLRSLRTEGFDDVLQQRLQSDRTGYKGEDLVSYSIRMNNLLGMNIQQHA</sequence>
<evidence type="ECO:0000313" key="1">
    <source>
        <dbReference type="EMBL" id="KAK2945764.1"/>
    </source>
</evidence>
<gene>
    <name evidence="1" type="ORF">BLNAU_19320</name>
</gene>
<organism evidence="1 2">
    <name type="scientific">Blattamonas nauphoetae</name>
    <dbReference type="NCBI Taxonomy" id="2049346"/>
    <lineage>
        <taxon>Eukaryota</taxon>
        <taxon>Metamonada</taxon>
        <taxon>Preaxostyla</taxon>
        <taxon>Oxymonadida</taxon>
        <taxon>Blattamonas</taxon>
    </lineage>
</organism>
<comment type="caution">
    <text evidence="1">The sequence shown here is derived from an EMBL/GenBank/DDBJ whole genome shotgun (WGS) entry which is preliminary data.</text>
</comment>
<evidence type="ECO:0000313" key="2">
    <source>
        <dbReference type="Proteomes" id="UP001281761"/>
    </source>
</evidence>
<proteinExistence type="predicted"/>
<name>A0ABQ9X1W7_9EUKA</name>
<dbReference type="EMBL" id="JARBJD010000248">
    <property type="protein sequence ID" value="KAK2945764.1"/>
    <property type="molecule type" value="Genomic_DNA"/>
</dbReference>
<accession>A0ABQ9X1W7</accession>
<protein>
    <submittedName>
        <fullName evidence="1">Uncharacterized protein</fullName>
    </submittedName>
</protein>
<reference evidence="1 2" key="1">
    <citation type="journal article" date="2022" name="bioRxiv">
        <title>Genomics of Preaxostyla Flagellates Illuminates Evolutionary Transitions and the Path Towards Mitochondrial Loss.</title>
        <authorList>
            <person name="Novak L.V.F."/>
            <person name="Treitli S.C."/>
            <person name="Pyrih J."/>
            <person name="Halakuc P."/>
            <person name="Pipaliya S.V."/>
            <person name="Vacek V."/>
            <person name="Brzon O."/>
            <person name="Soukal P."/>
            <person name="Eme L."/>
            <person name="Dacks J.B."/>
            <person name="Karnkowska A."/>
            <person name="Elias M."/>
            <person name="Hampl V."/>
        </authorList>
    </citation>
    <scope>NUCLEOTIDE SEQUENCE [LARGE SCALE GENOMIC DNA]</scope>
    <source>
        <strain evidence="1">NAU3</strain>
        <tissue evidence="1">Gut</tissue>
    </source>
</reference>
<dbReference type="Proteomes" id="UP001281761">
    <property type="component" value="Unassembled WGS sequence"/>
</dbReference>